<evidence type="ECO:0008006" key="3">
    <source>
        <dbReference type="Google" id="ProtNLM"/>
    </source>
</evidence>
<accession>A0ABP7W2D2</accession>
<proteinExistence type="predicted"/>
<protein>
    <recommendedName>
        <fullName evidence="3">DUF756 domain-containing protein</fullName>
    </recommendedName>
</protein>
<evidence type="ECO:0000313" key="1">
    <source>
        <dbReference type="EMBL" id="GAA4079569.1"/>
    </source>
</evidence>
<organism evidence="1 2">
    <name type="scientific">Streptomyces shaanxiensis</name>
    <dbReference type="NCBI Taxonomy" id="653357"/>
    <lineage>
        <taxon>Bacteria</taxon>
        <taxon>Bacillati</taxon>
        <taxon>Actinomycetota</taxon>
        <taxon>Actinomycetes</taxon>
        <taxon>Kitasatosporales</taxon>
        <taxon>Streptomycetaceae</taxon>
        <taxon>Streptomyces</taxon>
    </lineage>
</organism>
<dbReference type="RefSeq" id="WP_345019844.1">
    <property type="nucleotide sequence ID" value="NZ_BAAAZY010000024.1"/>
</dbReference>
<dbReference type="EMBL" id="BAAAZY010000024">
    <property type="protein sequence ID" value="GAA4079569.1"/>
    <property type="molecule type" value="Genomic_DNA"/>
</dbReference>
<keyword evidence="2" id="KW-1185">Reference proteome</keyword>
<dbReference type="Gene3D" id="2.60.40.1180">
    <property type="entry name" value="Golgi alpha-mannosidase II"/>
    <property type="match status" value="1"/>
</dbReference>
<gene>
    <name evidence="1" type="ORF">GCM10022233_69240</name>
</gene>
<dbReference type="InterPro" id="IPR013780">
    <property type="entry name" value="Glyco_hydro_b"/>
</dbReference>
<reference evidence="2" key="1">
    <citation type="journal article" date="2019" name="Int. J. Syst. Evol. Microbiol.">
        <title>The Global Catalogue of Microorganisms (GCM) 10K type strain sequencing project: providing services to taxonomists for standard genome sequencing and annotation.</title>
        <authorList>
            <consortium name="The Broad Institute Genomics Platform"/>
            <consortium name="The Broad Institute Genome Sequencing Center for Infectious Disease"/>
            <person name="Wu L."/>
            <person name="Ma J."/>
        </authorList>
    </citation>
    <scope>NUCLEOTIDE SEQUENCE [LARGE SCALE GENOMIC DNA]</scope>
    <source>
        <strain evidence="2">JCM 16925</strain>
    </source>
</reference>
<sequence length="81" mass="8954">MSAWADDVELMVHAFADGARRTVVIPHTDGPGETARFDVHRAGDHLRVTTDSPYPWRLRIGGLGGTVHTARPATTELRYED</sequence>
<comment type="caution">
    <text evidence="1">The sequence shown here is derived from an EMBL/GenBank/DDBJ whole genome shotgun (WGS) entry which is preliminary data.</text>
</comment>
<dbReference type="SUPFAM" id="SSF117125">
    <property type="entry name" value="Putative glucosidase YicI, C-terminal domain"/>
    <property type="match status" value="1"/>
</dbReference>
<name>A0ABP7W2D2_9ACTN</name>
<dbReference type="Proteomes" id="UP001499984">
    <property type="component" value="Unassembled WGS sequence"/>
</dbReference>
<evidence type="ECO:0000313" key="2">
    <source>
        <dbReference type="Proteomes" id="UP001499984"/>
    </source>
</evidence>